<feature type="repeat" description="TPR" evidence="3">
    <location>
        <begin position="230"/>
        <end position="263"/>
    </location>
</feature>
<dbReference type="RefSeq" id="XP_002735626.1">
    <property type="nucleotide sequence ID" value="XM_002735580.2"/>
</dbReference>
<name>A0ABM0GRD1_SACKO</name>
<dbReference type="SUPFAM" id="SSF48452">
    <property type="entry name" value="TPR-like"/>
    <property type="match status" value="1"/>
</dbReference>
<gene>
    <name evidence="6" type="primary">LOC100376627</name>
</gene>
<evidence type="ECO:0000313" key="6">
    <source>
        <dbReference type="RefSeq" id="XP_002735626.1"/>
    </source>
</evidence>
<dbReference type="Pfam" id="PF13181">
    <property type="entry name" value="TPR_8"/>
    <property type="match status" value="1"/>
</dbReference>
<keyword evidence="2 3" id="KW-0802">TPR repeat</keyword>
<evidence type="ECO:0000313" key="5">
    <source>
        <dbReference type="Proteomes" id="UP000694865"/>
    </source>
</evidence>
<dbReference type="SMART" id="SM00028">
    <property type="entry name" value="TPR"/>
    <property type="match status" value="3"/>
</dbReference>
<dbReference type="InterPro" id="IPR019734">
    <property type="entry name" value="TPR_rpt"/>
</dbReference>
<keyword evidence="5" id="KW-1185">Reference proteome</keyword>
<dbReference type="PANTHER" id="PTHR16091">
    <property type="entry name" value="TTC17 PROTEIN"/>
    <property type="match status" value="1"/>
</dbReference>
<dbReference type="InterPro" id="IPR013105">
    <property type="entry name" value="TPR_2"/>
</dbReference>
<proteinExistence type="predicted"/>
<evidence type="ECO:0000256" key="4">
    <source>
        <dbReference type="SAM" id="Phobius"/>
    </source>
</evidence>
<evidence type="ECO:0000256" key="3">
    <source>
        <dbReference type="PROSITE-ProRule" id="PRU00339"/>
    </source>
</evidence>
<dbReference type="InterPro" id="IPR052630">
    <property type="entry name" value="TTC17"/>
</dbReference>
<feature type="transmembrane region" description="Helical" evidence="4">
    <location>
        <begin position="283"/>
        <end position="303"/>
    </location>
</feature>
<feature type="repeat" description="TPR" evidence="3">
    <location>
        <begin position="159"/>
        <end position="192"/>
    </location>
</feature>
<keyword evidence="1" id="KW-0677">Repeat</keyword>
<dbReference type="Gene3D" id="1.25.40.10">
    <property type="entry name" value="Tetratricopeptide repeat domain"/>
    <property type="match status" value="1"/>
</dbReference>
<keyword evidence="4" id="KW-1133">Transmembrane helix</keyword>
<dbReference type="InterPro" id="IPR011990">
    <property type="entry name" value="TPR-like_helical_dom_sf"/>
</dbReference>
<evidence type="ECO:0000256" key="2">
    <source>
        <dbReference type="ARBA" id="ARBA00022803"/>
    </source>
</evidence>
<dbReference type="GeneID" id="100376627"/>
<dbReference type="Pfam" id="PF07719">
    <property type="entry name" value="TPR_2"/>
    <property type="match status" value="1"/>
</dbReference>
<evidence type="ECO:0000256" key="1">
    <source>
        <dbReference type="ARBA" id="ARBA00022737"/>
    </source>
</evidence>
<keyword evidence="4" id="KW-0472">Membrane</keyword>
<reference evidence="6" key="1">
    <citation type="submission" date="2025-08" db="UniProtKB">
        <authorList>
            <consortium name="RefSeq"/>
        </authorList>
    </citation>
    <scope>IDENTIFICATION</scope>
    <source>
        <tissue evidence="6">Testes</tissue>
    </source>
</reference>
<dbReference type="PROSITE" id="PS50005">
    <property type="entry name" value="TPR"/>
    <property type="match status" value="2"/>
</dbReference>
<accession>A0ABM0GRD1</accession>
<dbReference type="Proteomes" id="UP000694865">
    <property type="component" value="Unplaced"/>
</dbReference>
<organism evidence="5 6">
    <name type="scientific">Saccoglossus kowalevskii</name>
    <name type="common">Acorn worm</name>
    <dbReference type="NCBI Taxonomy" id="10224"/>
    <lineage>
        <taxon>Eukaryota</taxon>
        <taxon>Metazoa</taxon>
        <taxon>Hemichordata</taxon>
        <taxon>Enteropneusta</taxon>
        <taxon>Harrimaniidae</taxon>
        <taxon>Saccoglossus</taxon>
    </lineage>
</organism>
<protein>
    <submittedName>
        <fullName evidence="6">Uncharacterized protein LOC100376627</fullName>
    </submittedName>
</protein>
<dbReference type="PANTHER" id="PTHR16091:SF3">
    <property type="entry name" value="TETRATRICOPEPTIDE REPEAT PROTEIN 17"/>
    <property type="match status" value="1"/>
</dbReference>
<sequence length="343" mass="38857">MFSDLPCMTYVAFYFVSSSIVQSNTPSSAANHWKLSEQDGVVVVTPSHEDSLIVARQDPIFRVLAQKYHFGDDDERYNGDSCETNTQSCESFNYSLQCGDPVENTEYDHLEGIQRRHSHPTFPEPEVAMIFKKTEGDQIDMNLLESTLQQNIDIFPNSLSVLNEVGNFWRVKGNTLLAIECFRKALSIQPNNGDILINLARVLFNLQYLDDAVYLTRKSLEMKSPDQNTWLQHFTLGEILKSLGHYHEASEHLHHALELNPTFYPIRQHLEALQSPSNSSATIYTFIIIGCLIVGVLVGLHIATDAGHKDSTHPKRSPKCAVPWNSAKFPVPPRLMKLKKYHV</sequence>
<keyword evidence="4" id="KW-0812">Transmembrane</keyword>